<evidence type="ECO:0000256" key="11">
    <source>
        <dbReference type="RuleBase" id="RU361221"/>
    </source>
</evidence>
<comment type="subcellular location">
    <subcellularLocation>
        <location evidence="1 11">Membrane</location>
        <topology evidence="1 11">Multi-pass membrane protein</topology>
    </subcellularLocation>
</comment>
<dbReference type="InterPro" id="IPR014743">
    <property type="entry name" value="Cl-channel_core"/>
</dbReference>
<dbReference type="EMBL" id="VXIV02003173">
    <property type="protein sequence ID" value="KAF6020442.1"/>
    <property type="molecule type" value="Genomic_DNA"/>
</dbReference>
<dbReference type="PROSITE" id="PS51371">
    <property type="entry name" value="CBS"/>
    <property type="match status" value="1"/>
</dbReference>
<evidence type="ECO:0000256" key="2">
    <source>
        <dbReference type="ARBA" id="ARBA00022448"/>
    </source>
</evidence>
<keyword evidence="8 11" id="KW-0472">Membrane</keyword>
<evidence type="ECO:0000313" key="14">
    <source>
        <dbReference type="EMBL" id="KAF6020442.1"/>
    </source>
</evidence>
<dbReference type="SMART" id="SM00116">
    <property type="entry name" value="CBS"/>
    <property type="match status" value="2"/>
</dbReference>
<dbReference type="CDD" id="cd04591">
    <property type="entry name" value="CBS_pair_voltage-gated_CLC_euk_bac"/>
    <property type="match status" value="1"/>
</dbReference>
<dbReference type="InterPro" id="IPR001807">
    <property type="entry name" value="ClC"/>
</dbReference>
<keyword evidence="7 10" id="KW-0129">CBS domain</keyword>
<keyword evidence="5 11" id="KW-1133">Transmembrane helix</keyword>
<dbReference type="InterPro" id="IPR000644">
    <property type="entry name" value="CBS_dom"/>
</dbReference>
<feature type="transmembrane region" description="Helical" evidence="11">
    <location>
        <begin position="64"/>
        <end position="89"/>
    </location>
</feature>
<dbReference type="PANTHER" id="PTHR11689:SF89">
    <property type="entry name" value="CHLORIDE CHANNEL PROTEIN"/>
    <property type="match status" value="1"/>
</dbReference>
<dbReference type="InterPro" id="IPR051280">
    <property type="entry name" value="Cl-channel/antiporter"/>
</dbReference>
<evidence type="ECO:0000256" key="1">
    <source>
        <dbReference type="ARBA" id="ARBA00004141"/>
    </source>
</evidence>
<dbReference type="Pfam" id="PF00654">
    <property type="entry name" value="Voltage_CLC"/>
    <property type="match status" value="1"/>
</dbReference>
<keyword evidence="2 11" id="KW-0813">Transport</keyword>
<protein>
    <recommendedName>
        <fullName evidence="11">Chloride channel protein</fullName>
    </recommendedName>
</protein>
<dbReference type="AlphaFoldDB" id="A0A7J7J2M6"/>
<dbReference type="Gene3D" id="1.10.3080.10">
    <property type="entry name" value="Clc chloride channel"/>
    <property type="match status" value="1"/>
</dbReference>
<evidence type="ECO:0000256" key="10">
    <source>
        <dbReference type="PROSITE-ProRule" id="PRU00703"/>
    </source>
</evidence>
<reference evidence="14" key="1">
    <citation type="submission" date="2020-06" db="EMBL/GenBank/DDBJ databases">
        <title>Draft genome of Bugula neritina, a colonial animal packing powerful symbionts and potential medicines.</title>
        <authorList>
            <person name="Rayko M."/>
        </authorList>
    </citation>
    <scope>NUCLEOTIDE SEQUENCE [LARGE SCALE GENOMIC DNA]</scope>
    <source>
        <strain evidence="14">Kwan_BN1</strain>
    </source>
</reference>
<evidence type="ECO:0000313" key="15">
    <source>
        <dbReference type="Proteomes" id="UP000593567"/>
    </source>
</evidence>
<evidence type="ECO:0000256" key="12">
    <source>
        <dbReference type="SAM" id="MobiDB-lite"/>
    </source>
</evidence>
<organism evidence="14 15">
    <name type="scientific">Bugula neritina</name>
    <name type="common">Brown bryozoan</name>
    <name type="synonym">Sertularia neritina</name>
    <dbReference type="NCBI Taxonomy" id="10212"/>
    <lineage>
        <taxon>Eukaryota</taxon>
        <taxon>Metazoa</taxon>
        <taxon>Spiralia</taxon>
        <taxon>Lophotrochozoa</taxon>
        <taxon>Bryozoa</taxon>
        <taxon>Gymnolaemata</taxon>
        <taxon>Cheilostomatida</taxon>
        <taxon>Flustrina</taxon>
        <taxon>Buguloidea</taxon>
        <taxon>Bugulidae</taxon>
        <taxon>Bugula</taxon>
    </lineage>
</organism>
<dbReference type="PANTHER" id="PTHR11689">
    <property type="entry name" value="CHLORIDE CHANNEL PROTEIN CLC FAMILY MEMBER"/>
    <property type="match status" value="1"/>
</dbReference>
<feature type="region of interest" description="Disordered" evidence="12">
    <location>
        <begin position="577"/>
        <end position="598"/>
    </location>
</feature>
<comment type="similarity">
    <text evidence="11">Belongs to the chloride channel (TC 2.A.49) family.</text>
</comment>
<dbReference type="GO" id="GO:0016020">
    <property type="term" value="C:membrane"/>
    <property type="evidence" value="ECO:0007669"/>
    <property type="project" value="UniProtKB-SubCell"/>
</dbReference>
<dbReference type="InterPro" id="IPR046342">
    <property type="entry name" value="CBS_dom_sf"/>
</dbReference>
<dbReference type="PRINTS" id="PR00762">
    <property type="entry name" value="CLCHANNEL"/>
</dbReference>
<dbReference type="Pfam" id="PF00571">
    <property type="entry name" value="CBS"/>
    <property type="match status" value="2"/>
</dbReference>
<keyword evidence="9 11" id="KW-0868">Chloride</keyword>
<evidence type="ECO:0000256" key="3">
    <source>
        <dbReference type="ARBA" id="ARBA00022692"/>
    </source>
</evidence>
<evidence type="ECO:0000259" key="13">
    <source>
        <dbReference type="PROSITE" id="PS51371"/>
    </source>
</evidence>
<feature type="transmembrane region" description="Helical" evidence="11">
    <location>
        <begin position="323"/>
        <end position="340"/>
    </location>
</feature>
<dbReference type="GO" id="GO:0005254">
    <property type="term" value="F:chloride channel activity"/>
    <property type="evidence" value="ECO:0007669"/>
    <property type="project" value="UniProtKB-UniRule"/>
</dbReference>
<proteinExistence type="inferred from homology"/>
<feature type="transmembrane region" description="Helical" evidence="11">
    <location>
        <begin position="12"/>
        <end position="34"/>
    </location>
</feature>
<name>A0A7J7J2M6_BUGNE</name>
<evidence type="ECO:0000256" key="8">
    <source>
        <dbReference type="ARBA" id="ARBA00023136"/>
    </source>
</evidence>
<evidence type="ECO:0000256" key="5">
    <source>
        <dbReference type="ARBA" id="ARBA00022989"/>
    </source>
</evidence>
<sequence length="621" mass="68995">MEEVSSFWNDKLSWQIFFCCMISVFTSSLFNSAFKGFDFTGSFGLFKSTQFILFKVYQGFDFHIAVFVPTILIGVLGGALGGVFTIINLKIARARKRILSSIASSQLQRLCRVLEPLIILILYISISVFLPAAFPCTPFQCMVKSNQTTGEQLWCEKQSAGRSLSWLANISDTQFYNCPPGVVLNSTDQTAVFTNKTYNQVSTLLMTNGERAIKRLFSRETHAEFEFFPLLAVFLVYFLCACWSAGTAISSGLVVPMLLIGAIYGRMIGIAMVKMFGVFIGNTLWAWIDPGAMALIGAASFFGGVTRLTMSLTVIMMELTNDIQFLLPIMVAIMVAKWVGDFFTHPMYHALLELKCIPFLASEPIVYNSRKRRLNLELYTAGNVMSSNVVTFDDRENVKNIAEVLLNTTHSGFPVLGKSNKGHQVFVGTITRLELTVLLRHQASFIQPNKPVTCDVTAVEYEQLTIDKLDDPAATEQSLLDYANLPQYTFTKIYLRPYINQSAMTVRSNFSLHRTYIIFRTLGLRHLTVLNPGGEVVGMITRRDLMGFNLEERLDKVQQNIGKFTAVARTFGRLAKRRAGGTSPATSPQGSPLAARSSPAACSYQDGITSDAVVIETPESD</sequence>
<dbReference type="SUPFAM" id="SSF81340">
    <property type="entry name" value="Clc chloride channel"/>
    <property type="match status" value="1"/>
</dbReference>
<keyword evidence="4" id="KW-0677">Repeat</keyword>
<feature type="transmembrane region" description="Helical" evidence="11">
    <location>
        <begin position="110"/>
        <end position="134"/>
    </location>
</feature>
<keyword evidence="6 11" id="KW-0406">Ion transport</keyword>
<evidence type="ECO:0000256" key="7">
    <source>
        <dbReference type="ARBA" id="ARBA00023122"/>
    </source>
</evidence>
<keyword evidence="15" id="KW-1185">Reference proteome</keyword>
<comment type="caution">
    <text evidence="11">Lacks conserved residue(s) required for the propagation of feature annotation.</text>
</comment>
<gene>
    <name evidence="14" type="ORF">EB796_021245</name>
</gene>
<dbReference type="OrthoDB" id="428525at2759"/>
<evidence type="ECO:0000256" key="6">
    <source>
        <dbReference type="ARBA" id="ARBA00023065"/>
    </source>
</evidence>
<dbReference type="Proteomes" id="UP000593567">
    <property type="component" value="Unassembled WGS sequence"/>
</dbReference>
<keyword evidence="3 11" id="KW-0812">Transmembrane</keyword>
<dbReference type="SUPFAM" id="SSF54631">
    <property type="entry name" value="CBS-domain pair"/>
    <property type="match status" value="1"/>
</dbReference>
<feature type="domain" description="CBS" evidence="13">
    <location>
        <begin position="499"/>
        <end position="556"/>
    </location>
</feature>
<dbReference type="Gene3D" id="3.10.580.10">
    <property type="entry name" value="CBS-domain"/>
    <property type="match status" value="2"/>
</dbReference>
<evidence type="ECO:0000256" key="9">
    <source>
        <dbReference type="ARBA" id="ARBA00023214"/>
    </source>
</evidence>
<feature type="transmembrane region" description="Helical" evidence="11">
    <location>
        <begin position="227"/>
        <end position="255"/>
    </location>
</feature>
<accession>A0A7J7J2M6</accession>
<comment type="caution">
    <text evidence="14">The sequence shown here is derived from an EMBL/GenBank/DDBJ whole genome shotgun (WGS) entry which is preliminary data.</text>
</comment>
<feature type="transmembrane region" description="Helical" evidence="11">
    <location>
        <begin position="294"/>
        <end position="316"/>
    </location>
</feature>
<evidence type="ECO:0000256" key="4">
    <source>
        <dbReference type="ARBA" id="ARBA00022737"/>
    </source>
</evidence>